<proteinExistence type="predicted"/>
<reference evidence="1" key="1">
    <citation type="submission" date="2014-05" db="EMBL/GenBank/DDBJ databases">
        <title>The transcriptome of the halophilic microalga Tetraselmis sp. GSL018 isolated from the Great Salt Lake, Utah.</title>
        <authorList>
            <person name="Jinkerson R.E."/>
            <person name="D'Adamo S."/>
            <person name="Posewitz M.C."/>
        </authorList>
    </citation>
    <scope>NUCLEOTIDE SEQUENCE</scope>
    <source>
        <strain evidence="1">GSL018</strain>
    </source>
</reference>
<sequence length="74" mass="8088">LLGPAIGRASGKQLVQRRLAAEALQDEGRVWAAVEGEVPEDALGRLPLLCRRLLPLEHIEHPADESRAHYGCLV</sequence>
<accession>A0A061S126</accession>
<name>A0A061S126_9CHLO</name>
<gene>
    <name evidence="1" type="ORF">TSPGSL018_19976</name>
</gene>
<feature type="non-terminal residue" evidence="1">
    <location>
        <position position="1"/>
    </location>
</feature>
<organism evidence="1">
    <name type="scientific">Tetraselmis sp. GSL018</name>
    <dbReference type="NCBI Taxonomy" id="582737"/>
    <lineage>
        <taxon>Eukaryota</taxon>
        <taxon>Viridiplantae</taxon>
        <taxon>Chlorophyta</taxon>
        <taxon>core chlorophytes</taxon>
        <taxon>Chlorodendrophyceae</taxon>
        <taxon>Chlorodendrales</taxon>
        <taxon>Chlorodendraceae</taxon>
        <taxon>Tetraselmis</taxon>
    </lineage>
</organism>
<protein>
    <submittedName>
        <fullName evidence="1">Uncharacterized protein</fullName>
    </submittedName>
</protein>
<dbReference type="AlphaFoldDB" id="A0A061S126"/>
<evidence type="ECO:0000313" key="1">
    <source>
        <dbReference type="EMBL" id="JAC76506.1"/>
    </source>
</evidence>
<dbReference type="EMBL" id="GBEZ01009062">
    <property type="protein sequence ID" value="JAC76506.1"/>
    <property type="molecule type" value="Transcribed_RNA"/>
</dbReference>